<dbReference type="GeneID" id="91104877"/>
<name>A0AAX4KNE7_9TREE</name>
<dbReference type="AlphaFoldDB" id="A0AAX4KNE7"/>
<proteinExistence type="predicted"/>
<feature type="compositionally biased region" description="Polar residues" evidence="1">
    <location>
        <begin position="21"/>
        <end position="30"/>
    </location>
</feature>
<dbReference type="Proteomes" id="UP001358614">
    <property type="component" value="Chromosome 1"/>
</dbReference>
<sequence length="222" mass="23673">MSTSQSKNDDGFYHEDGICDWSTSRGQPPSLSDKDIHHAMLGAQLYTSISKNTTVSKRERNADRDLLQTFKNRNYVDSGGSTAAEVYGRLEVKYGLGPPEPDTKPGLDTVGIGASSKDTELPRTGMVRRRVSDIESNSGSEIAPHYASSTKASDARRSSSVGSESPSTPSSPRFSFSASAGSSPPSPRARRDSFISLGVTSRTDGLGITGFDTALEESPDEA</sequence>
<protein>
    <submittedName>
        <fullName evidence="2">Uncharacterized protein</fullName>
    </submittedName>
</protein>
<evidence type="ECO:0000313" key="2">
    <source>
        <dbReference type="EMBL" id="WWD07966.1"/>
    </source>
</evidence>
<feature type="compositionally biased region" description="Low complexity" evidence="1">
    <location>
        <begin position="158"/>
        <end position="183"/>
    </location>
</feature>
<dbReference type="KEGG" id="ker:91104877"/>
<dbReference type="RefSeq" id="XP_066085933.1">
    <property type="nucleotide sequence ID" value="XM_066229836.1"/>
</dbReference>
<dbReference type="EMBL" id="CP144089">
    <property type="protein sequence ID" value="WWD07966.1"/>
    <property type="molecule type" value="Genomic_DNA"/>
</dbReference>
<feature type="region of interest" description="Disordered" evidence="1">
    <location>
        <begin position="1"/>
        <end position="34"/>
    </location>
</feature>
<evidence type="ECO:0000256" key="1">
    <source>
        <dbReference type="SAM" id="MobiDB-lite"/>
    </source>
</evidence>
<accession>A0AAX4KNE7</accession>
<organism evidence="2 3">
    <name type="scientific">Kwoniella europaea PYCC6329</name>
    <dbReference type="NCBI Taxonomy" id="1423913"/>
    <lineage>
        <taxon>Eukaryota</taxon>
        <taxon>Fungi</taxon>
        <taxon>Dikarya</taxon>
        <taxon>Basidiomycota</taxon>
        <taxon>Agaricomycotina</taxon>
        <taxon>Tremellomycetes</taxon>
        <taxon>Tremellales</taxon>
        <taxon>Cryptococcaceae</taxon>
        <taxon>Kwoniella</taxon>
    </lineage>
</organism>
<gene>
    <name evidence="2" type="ORF">V865_006076</name>
</gene>
<keyword evidence="3" id="KW-1185">Reference proteome</keyword>
<reference evidence="2 3" key="1">
    <citation type="submission" date="2024-01" db="EMBL/GenBank/DDBJ databases">
        <title>Comparative genomics of Cryptococcus and Kwoniella reveals pathogenesis evolution and contrasting modes of karyotype evolution via chromosome fusion or intercentromeric recombination.</title>
        <authorList>
            <person name="Coelho M.A."/>
            <person name="David-Palma M."/>
            <person name="Shea T."/>
            <person name="Bowers K."/>
            <person name="McGinley-Smith S."/>
            <person name="Mohammad A.W."/>
            <person name="Gnirke A."/>
            <person name="Yurkov A.M."/>
            <person name="Nowrousian M."/>
            <person name="Sun S."/>
            <person name="Cuomo C.A."/>
            <person name="Heitman J."/>
        </authorList>
    </citation>
    <scope>NUCLEOTIDE SEQUENCE [LARGE SCALE GENOMIC DNA]</scope>
    <source>
        <strain evidence="2 3">PYCC6329</strain>
    </source>
</reference>
<evidence type="ECO:0000313" key="3">
    <source>
        <dbReference type="Proteomes" id="UP001358614"/>
    </source>
</evidence>
<feature type="compositionally biased region" description="Basic and acidic residues" evidence="1">
    <location>
        <begin position="7"/>
        <end position="17"/>
    </location>
</feature>
<feature type="region of interest" description="Disordered" evidence="1">
    <location>
        <begin position="95"/>
        <end position="222"/>
    </location>
</feature>